<dbReference type="EMBL" id="AMKT01000044">
    <property type="protein sequence ID" value="OXG20818.1"/>
    <property type="molecule type" value="Genomic_DNA"/>
</dbReference>
<feature type="compositionally biased region" description="Low complexity" evidence="1">
    <location>
        <begin position="211"/>
        <end position="222"/>
    </location>
</feature>
<feature type="compositionally biased region" description="Basic and acidic residues" evidence="1">
    <location>
        <begin position="701"/>
        <end position="717"/>
    </location>
</feature>
<dbReference type="GO" id="GO:0005886">
    <property type="term" value="C:plasma membrane"/>
    <property type="evidence" value="ECO:0007669"/>
    <property type="project" value="TreeGrafter"/>
</dbReference>
<proteinExistence type="predicted"/>
<feature type="compositionally biased region" description="Basic and acidic residues" evidence="1">
    <location>
        <begin position="177"/>
        <end position="189"/>
    </location>
</feature>
<feature type="compositionally biased region" description="Basic residues" evidence="1">
    <location>
        <begin position="615"/>
        <end position="630"/>
    </location>
</feature>
<feature type="compositionally biased region" description="Polar residues" evidence="1">
    <location>
        <begin position="504"/>
        <end position="518"/>
    </location>
</feature>
<gene>
    <name evidence="3" type="ORF">C361_03797</name>
</gene>
<feature type="compositionally biased region" description="Polar residues" evidence="1">
    <location>
        <begin position="559"/>
        <end position="570"/>
    </location>
</feature>
<dbReference type="GO" id="GO:0030674">
    <property type="term" value="F:protein-macromolecule adaptor activity"/>
    <property type="evidence" value="ECO:0007669"/>
    <property type="project" value="TreeGrafter"/>
</dbReference>
<feature type="domain" description="Arrestin C-terminal-like" evidence="2">
    <location>
        <begin position="829"/>
        <end position="1034"/>
    </location>
</feature>
<dbReference type="InterPro" id="IPR011022">
    <property type="entry name" value="Arrestin_C-like"/>
</dbReference>
<feature type="compositionally biased region" description="Polar residues" evidence="1">
    <location>
        <begin position="234"/>
        <end position="243"/>
    </location>
</feature>
<protein>
    <submittedName>
        <fullName evidence="3">Cyclin binding protein</fullName>
    </submittedName>
</protein>
<feature type="region of interest" description="Disordered" evidence="1">
    <location>
        <begin position="353"/>
        <end position="728"/>
    </location>
</feature>
<evidence type="ECO:0000313" key="4">
    <source>
        <dbReference type="Proteomes" id="UP000199727"/>
    </source>
</evidence>
<dbReference type="Pfam" id="PF02752">
    <property type="entry name" value="Arrestin_C"/>
    <property type="match status" value="1"/>
</dbReference>
<evidence type="ECO:0000313" key="3">
    <source>
        <dbReference type="EMBL" id="OXG20818.1"/>
    </source>
</evidence>
<feature type="compositionally biased region" description="Basic and acidic residues" evidence="1">
    <location>
        <begin position="678"/>
        <end position="690"/>
    </location>
</feature>
<feature type="region of interest" description="Disordered" evidence="1">
    <location>
        <begin position="206"/>
        <end position="323"/>
    </location>
</feature>
<dbReference type="AlphaFoldDB" id="A0A854QBL7"/>
<accession>A0A854QBL7</accession>
<evidence type="ECO:0000256" key="1">
    <source>
        <dbReference type="SAM" id="MobiDB-lite"/>
    </source>
</evidence>
<feature type="region of interest" description="Disordered" evidence="1">
    <location>
        <begin position="1168"/>
        <end position="1205"/>
    </location>
</feature>
<feature type="compositionally biased region" description="Polar residues" evidence="1">
    <location>
        <begin position="164"/>
        <end position="176"/>
    </location>
</feature>
<feature type="compositionally biased region" description="Basic and acidic residues" evidence="1">
    <location>
        <begin position="519"/>
        <end position="528"/>
    </location>
</feature>
<name>A0A854QBL7_CRYNE</name>
<feature type="compositionally biased region" description="Low complexity" evidence="1">
    <location>
        <begin position="422"/>
        <end position="443"/>
    </location>
</feature>
<sequence length="1205" mass="132753">MVKSNQPLQIRLTEPVIFLKGPSTGLDFRGRPQAVRQDGQPAMVRGLLTLRLNKPTRIRSITIKLEGKARTEWPEGIGAKRMETCEEHVILLEQATYFDAYRHDNSRSRSTRRALSLGPGVHVNHDDEQIDDDIDLAYVPRDEEPDDWINFGRRDSEERGRNMVRSSSAMPGTHDSSSWHRDGFSRRPSFDNSARSSMLDLASLNLQDRGPSPAYTPTASPPRIHSALPGHISRPSSLRQSASPHLAPSRGPDLSPIASVSPSQNNSERGDSADTDHRRPARHMRNMLSSDAVREEINWKPETPQNGPQTRYDDPIIDASQGEADLGNLPRSILAESQLTSSVTSPHPEVRFQMPETANEAEPQQSEEAGEKNKGTTITEPALLTEEATSRMPPFTSAEAQNASSRPPVVGGNRAASIRTFNSNHSASTTSLSSSRENSTNENHPVNSAIQAISSVSTPAQTSPAPSGPPSMRDRSSFDSPEYSRPSSSRPPSIGSSGQRRASDQNLHSLDSRLSSENLRPDRARTTRADSTSTIVENEASRFGARSRTSSRARGHRSNASATPSLTASPNLAHLVPSSSSHEVIDDGRGRKSQKFSLAATLRGLSKDVKERVSHPRGHSKSRTRDKHLRANGMHDSLEGSSSSMLSLPMSRAGSSSALAPSETGRGSFAHGSRHSSVRNDDFVPPHERGGAGSARRSRSRDRDSSTARGRDQERSRSRARGRHMGMKVLTDKLGLGEHEEQEKGEDVHNWKEFRKGTYNYPISFPIPVNAPPTIHAEFGSVVYRLKATIVRVGALTSNLTEDMEVTMIATPQEDDLEETENVIVERQWEEQMRYQITLGGKAFPIAGTIPISVRLMPLLKCKIHRLTVALEEKTDYYAQERKVARHETPKRFILLFVKQPDLKERTEPLLPIISDDPNAAEQSPLAEMARQAAMNDPPSDAFDLERDPNDAMYASLMEPTGPWHLEKDLQLPDCSSKIKFTTKHDQTNITVAHWLKVTIRVERGDDEALDSKGRRKQFDIIIETPIKILDCRVNHQHNSLPTYSLTQRNFHSVPGICSIHTGKAIAPIGTARPIALPPNVEASMSTAIPSSMSSAIPGAGPHHHHLLPHRDHRNSESQATHSVTAPALGEGEDTLLERNIVYDRLMSGQLTETGEVPPTYGEAVADAVRERSVSRVRGTDHAPGIGRRGQSGVRGSRSRNRLRD</sequence>
<dbReference type="PANTHER" id="PTHR11188">
    <property type="entry name" value="ARRESTIN DOMAIN CONTAINING PROTEIN"/>
    <property type="match status" value="1"/>
</dbReference>
<feature type="compositionally biased region" description="Low complexity" evidence="1">
    <location>
        <begin position="639"/>
        <end position="651"/>
    </location>
</feature>
<dbReference type="Proteomes" id="UP000199727">
    <property type="component" value="Unassembled WGS sequence"/>
</dbReference>
<organism evidence="3 4">
    <name type="scientific">Cryptococcus neoformans Tu259-1</name>
    <dbReference type="NCBI Taxonomy" id="1230072"/>
    <lineage>
        <taxon>Eukaryota</taxon>
        <taxon>Fungi</taxon>
        <taxon>Dikarya</taxon>
        <taxon>Basidiomycota</taxon>
        <taxon>Agaricomycotina</taxon>
        <taxon>Tremellomycetes</taxon>
        <taxon>Tremellales</taxon>
        <taxon>Cryptococcaceae</taxon>
        <taxon>Cryptococcus</taxon>
        <taxon>Cryptococcus neoformans species complex</taxon>
    </lineage>
</organism>
<evidence type="ECO:0000259" key="2">
    <source>
        <dbReference type="SMART" id="SM01017"/>
    </source>
</evidence>
<feature type="compositionally biased region" description="Basic and acidic residues" evidence="1">
    <location>
        <begin position="1168"/>
        <end position="1181"/>
    </location>
</feature>
<comment type="caution">
    <text evidence="3">The sequence shown here is derived from an EMBL/GenBank/DDBJ whole genome shotgun (WGS) entry which is preliminary data.</text>
</comment>
<feature type="compositionally biased region" description="Low complexity" evidence="1">
    <location>
        <begin position="1185"/>
        <end position="1196"/>
    </location>
</feature>
<dbReference type="PANTHER" id="PTHR11188:SF17">
    <property type="entry name" value="FI21816P1"/>
    <property type="match status" value="1"/>
</dbReference>
<dbReference type="Gene3D" id="2.60.40.640">
    <property type="match status" value="2"/>
</dbReference>
<feature type="compositionally biased region" description="Low complexity" evidence="1">
    <location>
        <begin position="478"/>
        <end position="500"/>
    </location>
</feature>
<dbReference type="GO" id="GO:0031625">
    <property type="term" value="F:ubiquitin protein ligase binding"/>
    <property type="evidence" value="ECO:0007669"/>
    <property type="project" value="TreeGrafter"/>
</dbReference>
<dbReference type="OrthoDB" id="2238745at2759"/>
<reference evidence="3 4" key="1">
    <citation type="submission" date="2017-06" db="EMBL/GenBank/DDBJ databases">
        <title>Global population genomics of the pathogenic fungus Cryptococcus neoformans var. grubii.</title>
        <authorList>
            <person name="Cuomo C."/>
            <person name="Litvintseva A."/>
            <person name="Chen Y."/>
            <person name="Young S."/>
            <person name="Zeng Q."/>
            <person name="Chapman S."/>
            <person name="Gujja S."/>
            <person name="Saif S."/>
            <person name="Birren B."/>
        </authorList>
    </citation>
    <scope>NUCLEOTIDE SEQUENCE [LARGE SCALE GENOMIC DNA]</scope>
    <source>
        <strain evidence="3 4">Tu259-1</strain>
    </source>
</reference>
<dbReference type="GO" id="GO:0070086">
    <property type="term" value="P:ubiquitin-dependent endocytosis"/>
    <property type="evidence" value="ECO:0007669"/>
    <property type="project" value="TreeGrafter"/>
</dbReference>
<dbReference type="GO" id="GO:0005829">
    <property type="term" value="C:cytosol"/>
    <property type="evidence" value="ECO:0007669"/>
    <property type="project" value="TreeGrafter"/>
</dbReference>
<feature type="compositionally biased region" description="Basic residues" evidence="1">
    <location>
        <begin position="1102"/>
        <end position="1113"/>
    </location>
</feature>
<feature type="compositionally biased region" description="Basic and acidic residues" evidence="1">
    <location>
        <begin position="605"/>
        <end position="614"/>
    </location>
</feature>
<dbReference type="InterPro" id="IPR011021">
    <property type="entry name" value="Arrestin-like_N"/>
</dbReference>
<dbReference type="InterPro" id="IPR050357">
    <property type="entry name" value="Arrestin_domain-protein"/>
</dbReference>
<feature type="compositionally biased region" description="Basic and acidic residues" evidence="1">
    <location>
        <begin position="152"/>
        <end position="161"/>
    </location>
</feature>
<feature type="compositionally biased region" description="Polar residues" evidence="1">
    <location>
        <begin position="444"/>
        <end position="465"/>
    </location>
</feature>
<dbReference type="Pfam" id="PF00339">
    <property type="entry name" value="Arrestin_N"/>
    <property type="match status" value="1"/>
</dbReference>
<feature type="region of interest" description="Disordered" evidence="1">
    <location>
        <begin position="147"/>
        <end position="193"/>
    </location>
</feature>
<feature type="region of interest" description="Disordered" evidence="1">
    <location>
        <begin position="1096"/>
        <end position="1132"/>
    </location>
</feature>
<dbReference type="InterPro" id="IPR014752">
    <property type="entry name" value="Arrestin-like_C"/>
</dbReference>
<dbReference type="SMART" id="SM01017">
    <property type="entry name" value="Arrestin_C"/>
    <property type="match status" value="1"/>
</dbReference>
<feature type="compositionally biased region" description="Basic and acidic residues" evidence="1">
    <location>
        <begin position="268"/>
        <end position="278"/>
    </location>
</feature>
<feature type="compositionally biased region" description="Polar residues" evidence="1">
    <location>
        <begin position="258"/>
        <end position="267"/>
    </location>
</feature>